<dbReference type="InterPro" id="IPR011662">
    <property type="entry name" value="Secretin/TonB_short_N"/>
</dbReference>
<evidence type="ECO:0000313" key="16">
    <source>
        <dbReference type="EMBL" id="OZI85933.1"/>
    </source>
</evidence>
<dbReference type="Proteomes" id="UP000217163">
    <property type="component" value="Unassembled WGS sequence"/>
</dbReference>
<dbReference type="GO" id="GO:0038023">
    <property type="term" value="F:signaling receptor activity"/>
    <property type="evidence" value="ECO:0007669"/>
    <property type="project" value="InterPro"/>
</dbReference>
<evidence type="ECO:0000313" key="17">
    <source>
        <dbReference type="Proteomes" id="UP000217163"/>
    </source>
</evidence>
<evidence type="ECO:0000256" key="2">
    <source>
        <dbReference type="ARBA" id="ARBA00009810"/>
    </source>
</evidence>
<evidence type="ECO:0000259" key="15">
    <source>
        <dbReference type="SMART" id="SM00965"/>
    </source>
</evidence>
<protein>
    <submittedName>
        <fullName evidence="16">TonB-dependent siderophore receptor</fullName>
    </submittedName>
</protein>
<name>A0A261WJ50_9PSED</name>
<comment type="subcellular location">
    <subcellularLocation>
        <location evidence="1 12">Cell outer membrane</location>
        <topology evidence="1 12">Multi-pass membrane protein</topology>
    </subcellularLocation>
</comment>
<dbReference type="InterPro" id="IPR036942">
    <property type="entry name" value="Beta-barrel_TonB_sf"/>
</dbReference>
<evidence type="ECO:0000256" key="12">
    <source>
        <dbReference type="PROSITE-ProRule" id="PRU01360"/>
    </source>
</evidence>
<dbReference type="InterPro" id="IPR010105">
    <property type="entry name" value="TonB_sidphr_rcpt"/>
</dbReference>
<dbReference type="InterPro" id="IPR012910">
    <property type="entry name" value="Plug_dom"/>
</dbReference>
<evidence type="ECO:0000256" key="8">
    <source>
        <dbReference type="ARBA" id="ARBA00023077"/>
    </source>
</evidence>
<keyword evidence="6 12" id="KW-0812">Transmembrane</keyword>
<evidence type="ECO:0000256" key="10">
    <source>
        <dbReference type="ARBA" id="ARBA00023170"/>
    </source>
</evidence>
<evidence type="ECO:0000256" key="6">
    <source>
        <dbReference type="ARBA" id="ARBA00022692"/>
    </source>
</evidence>
<keyword evidence="5" id="KW-0410">Iron transport</keyword>
<keyword evidence="5" id="KW-0406">Ion transport</keyword>
<evidence type="ECO:0000256" key="4">
    <source>
        <dbReference type="ARBA" id="ARBA00022452"/>
    </source>
</evidence>
<evidence type="ECO:0000256" key="11">
    <source>
        <dbReference type="ARBA" id="ARBA00023237"/>
    </source>
</evidence>
<dbReference type="GO" id="GO:0015344">
    <property type="term" value="F:siderophore uptake transmembrane transporter activity"/>
    <property type="evidence" value="ECO:0007669"/>
    <property type="project" value="TreeGrafter"/>
</dbReference>
<accession>A0A261WJ50</accession>
<dbReference type="SUPFAM" id="SSF56935">
    <property type="entry name" value="Porins"/>
    <property type="match status" value="1"/>
</dbReference>
<evidence type="ECO:0000256" key="1">
    <source>
        <dbReference type="ARBA" id="ARBA00004571"/>
    </source>
</evidence>
<keyword evidence="8 13" id="KW-0798">TonB box</keyword>
<comment type="similarity">
    <text evidence="2 12 13">Belongs to the TonB-dependent receptor family.</text>
</comment>
<dbReference type="PANTHER" id="PTHR32552">
    <property type="entry name" value="FERRICHROME IRON RECEPTOR-RELATED"/>
    <property type="match status" value="1"/>
</dbReference>
<proteinExistence type="inferred from homology"/>
<dbReference type="PROSITE" id="PS52016">
    <property type="entry name" value="TONB_DEPENDENT_REC_3"/>
    <property type="match status" value="1"/>
</dbReference>
<evidence type="ECO:0000256" key="9">
    <source>
        <dbReference type="ARBA" id="ARBA00023136"/>
    </source>
</evidence>
<keyword evidence="7" id="KW-0408">Iron</keyword>
<feature type="domain" description="Secretin/TonB short N-terminal" evidence="15">
    <location>
        <begin position="82"/>
        <end position="133"/>
    </location>
</feature>
<evidence type="ECO:0000256" key="3">
    <source>
        <dbReference type="ARBA" id="ARBA00022448"/>
    </source>
</evidence>
<organism evidence="16 17">
    <name type="scientific">Pseudomonas avellanae</name>
    <dbReference type="NCBI Taxonomy" id="46257"/>
    <lineage>
        <taxon>Bacteria</taxon>
        <taxon>Pseudomonadati</taxon>
        <taxon>Pseudomonadota</taxon>
        <taxon>Gammaproteobacteria</taxon>
        <taxon>Pseudomonadales</taxon>
        <taxon>Pseudomonadaceae</taxon>
        <taxon>Pseudomonas</taxon>
    </lineage>
</organism>
<dbReference type="Gene3D" id="2.170.130.10">
    <property type="entry name" value="TonB-dependent receptor, plug domain"/>
    <property type="match status" value="1"/>
</dbReference>
<dbReference type="SMART" id="SM00965">
    <property type="entry name" value="STN"/>
    <property type="match status" value="1"/>
</dbReference>
<dbReference type="EMBL" id="NKQU01000565">
    <property type="protein sequence ID" value="OZI85933.1"/>
    <property type="molecule type" value="Genomic_DNA"/>
</dbReference>
<dbReference type="CDD" id="cd01347">
    <property type="entry name" value="ligand_gated_channel"/>
    <property type="match status" value="1"/>
</dbReference>
<dbReference type="GO" id="GO:0009279">
    <property type="term" value="C:cell outer membrane"/>
    <property type="evidence" value="ECO:0007669"/>
    <property type="project" value="UniProtKB-SubCell"/>
</dbReference>
<dbReference type="InterPro" id="IPR039426">
    <property type="entry name" value="TonB-dep_rcpt-like"/>
</dbReference>
<dbReference type="Gene3D" id="3.55.50.30">
    <property type="match status" value="1"/>
</dbReference>
<dbReference type="AlphaFoldDB" id="A0A261WJ50"/>
<keyword evidence="14" id="KW-1133">Transmembrane helix</keyword>
<reference evidence="17" key="1">
    <citation type="journal article" date="2016" name="Sci. Rep.">
        <title>Genome analysis of the kiwifruit canker pathogen Pseudomonas syringae pv. actinidiae biovar 5.</title>
        <authorList>
            <person name="Fujikawa T."/>
            <person name="Sawada H."/>
        </authorList>
    </citation>
    <scope>NUCLEOTIDE SEQUENCE [LARGE SCALE GENOMIC DNA]</scope>
    <source>
        <strain evidence="17">MAFF 212061</strain>
    </source>
</reference>
<comment type="caution">
    <text evidence="16">The sequence shown here is derived from an EMBL/GenBank/DDBJ whole genome shotgun (WGS) entry which is preliminary data.</text>
</comment>
<dbReference type="PANTHER" id="PTHR32552:SF85">
    <property type="entry name" value="BLL7968 PROTEIN"/>
    <property type="match status" value="1"/>
</dbReference>
<dbReference type="InterPro" id="IPR037066">
    <property type="entry name" value="Plug_dom_sf"/>
</dbReference>
<sequence>MKAHIFLFISVDASTMHFQKRRPFYFSLTPLAMIIPLTVGGVSASWVSTASATDASALTHRFSIEKGPLTGQLTRFAQQAGIELAGNAAYTDGKVGPGLDGNYAVDEGLTALLAGSGVFATQHSNGSYTLIASESMELRATQVEASTDRSTSYQPTGASSILHSDKSTLDVPQVVNIVSGQVLRDQKPRNLDDALANTSGITQGNTLAATQDTLMKRGFGGNRDGSIMRNGMPIVQGRGLSATADSVEVLKGPASLLYGIMDPGGVVNVVSKRPQLESYNAVSGRASTYAHGRDGSGGSFDSTGALGDSGLAYRMVVDYEDEDYWRNFGTHRESLVAPSLAWYGDTTQVVLSYEHREFLYPFDRGTALDPRTNHPLDIPRTRRLDEPFNEMEGRSDLTQLSVDHQFNDNWKSHFGYSWNRETYDANQLRVNAINATTGAVTRSNDATHGAVSSDSFAIADLEGTFQVAGFQNDLQVGIDDEKRKIFRSDLLRQTARSSFNYLNPVYGRELPSSTVSASDSDQTDKLRATSLFAQDSFHLNEQWILVAGARYQTYDQLAGRGRPFVANTDISGQKWLPRGGVVYKYNDVLSFYGSYTQSLKPSSTIAPLSSGVVIDSAVLPEQARSYELGAKLDIPGRVTATVAVFDIRKKNILVSQFNDATKLTDWRTSGEARSRGMELDVAGELTDRWSLISSFALLDAKITKDPLYKGNELWNVARRTAALSAVYDWGSIIGGGDRLRTGAGAHYVGERPGDSANSFELPAYTVADAFASYDTKVDEHKLNIQFNVKNLFDRTYYTSSANRYFVSVGDTRQFILSTTLEF</sequence>
<evidence type="ECO:0000256" key="7">
    <source>
        <dbReference type="ARBA" id="ARBA00023004"/>
    </source>
</evidence>
<keyword evidence="4 12" id="KW-1134">Transmembrane beta strand</keyword>
<dbReference type="GO" id="GO:0015891">
    <property type="term" value="P:siderophore transport"/>
    <property type="evidence" value="ECO:0007669"/>
    <property type="project" value="InterPro"/>
</dbReference>
<dbReference type="Pfam" id="PF07715">
    <property type="entry name" value="Plug"/>
    <property type="match status" value="1"/>
</dbReference>
<evidence type="ECO:0000256" key="5">
    <source>
        <dbReference type="ARBA" id="ARBA00022496"/>
    </source>
</evidence>
<keyword evidence="10 16" id="KW-0675">Receptor</keyword>
<gene>
    <name evidence="16" type="ORF">CFN58_15210</name>
</gene>
<keyword evidence="11 12" id="KW-0998">Cell outer membrane</keyword>
<dbReference type="InterPro" id="IPR000531">
    <property type="entry name" value="Beta-barrel_TonB"/>
</dbReference>
<evidence type="ECO:0000256" key="14">
    <source>
        <dbReference type="SAM" id="Phobius"/>
    </source>
</evidence>
<keyword evidence="9 12" id="KW-0472">Membrane</keyword>
<dbReference type="Pfam" id="PF00593">
    <property type="entry name" value="TonB_dep_Rec_b-barrel"/>
    <property type="match status" value="1"/>
</dbReference>
<evidence type="ECO:0000256" key="13">
    <source>
        <dbReference type="RuleBase" id="RU003357"/>
    </source>
</evidence>
<dbReference type="NCBIfam" id="TIGR01783">
    <property type="entry name" value="TonB-siderophor"/>
    <property type="match status" value="1"/>
</dbReference>
<feature type="transmembrane region" description="Helical" evidence="14">
    <location>
        <begin position="24"/>
        <end position="47"/>
    </location>
</feature>
<dbReference type="Gene3D" id="2.40.170.20">
    <property type="entry name" value="TonB-dependent receptor, beta-barrel domain"/>
    <property type="match status" value="1"/>
</dbReference>
<keyword evidence="3 12" id="KW-0813">Transport</keyword>